<dbReference type="PANTHER" id="PTHR33376:SF2">
    <property type="entry name" value="DICARBOXYLATE-BINDING PERIPLASMIC PROTEIN"/>
    <property type="match status" value="1"/>
</dbReference>
<keyword evidence="3" id="KW-0574">Periplasm</keyword>
<dbReference type="GO" id="GO:0055085">
    <property type="term" value="P:transmembrane transport"/>
    <property type="evidence" value="ECO:0007669"/>
    <property type="project" value="InterPro"/>
</dbReference>
<dbReference type="Pfam" id="PF03480">
    <property type="entry name" value="DctP"/>
    <property type="match status" value="1"/>
</dbReference>
<accession>A8LT75</accession>
<geneLocation type="plasmid" evidence="5 6">
    <name>pDSHI01</name>
</geneLocation>
<sequence length="326" mass="35544">MTFNRFSKAALTALTLGLSSAGIAEAKDFRLGTIVPSGHAWNEAARAFAADLAEASGGAHSVEVFPAGQLGSEEQMVQQLQTGALDFAFLTIADVSNRIPAFGALYTPFLVEDTGEAAKILKGDTTQALLDRLPQEMGVVGIGYGLAAMRQMMATAPVENLGDLEGLKMRITPFKPFRDFYDLLGIAPTPMPLPDVYDALANGQVDAMDIDAELVVNFKFYERADHLLLTNHAMFPMVGLVSGRVWAELSDEDKQMVREHMRAALSDLMDHYVEAEPKLIAQIEETGIEVRKVDPAFFGDVTSRWEEVWADQKDVIDALRAEAAAF</sequence>
<evidence type="ECO:0000256" key="3">
    <source>
        <dbReference type="ARBA" id="ARBA00022764"/>
    </source>
</evidence>
<proteinExistence type="predicted"/>
<evidence type="ECO:0000256" key="1">
    <source>
        <dbReference type="ARBA" id="ARBA00004418"/>
    </source>
</evidence>
<reference evidence="6" key="1">
    <citation type="journal article" date="2010" name="ISME J.">
        <title>The complete genome sequence of the algal symbiont Dinoroseobacter shibae: a hitchhiker's guide to life in the sea.</title>
        <authorList>
            <person name="Wagner-Dobler I."/>
            <person name="Ballhausen B."/>
            <person name="Berger M."/>
            <person name="Brinkhoff T."/>
            <person name="Buchholz I."/>
            <person name="Bunk B."/>
            <person name="Cypionka H."/>
            <person name="Daniel R."/>
            <person name="Drepper T."/>
            <person name="Gerdts G."/>
            <person name="Hahnke S."/>
            <person name="Han C."/>
            <person name="Jahn D."/>
            <person name="Kalhoefer D."/>
            <person name="Kiss H."/>
            <person name="Klenk H.P."/>
            <person name="Kyrpides N."/>
            <person name="Liebl W."/>
            <person name="Liesegang H."/>
            <person name="Meincke L."/>
            <person name="Pati A."/>
            <person name="Petersen J."/>
            <person name="Piekarski T."/>
            <person name="Pommerenke C."/>
            <person name="Pradella S."/>
            <person name="Pukall R."/>
            <person name="Rabus R."/>
            <person name="Stackebrandt E."/>
            <person name="Thole S."/>
            <person name="Thompson L."/>
            <person name="Tielen P."/>
            <person name="Tomasch J."/>
            <person name="von Jan M."/>
            <person name="Wanphrut N."/>
            <person name="Wichels A."/>
            <person name="Zech H."/>
            <person name="Simon M."/>
        </authorList>
    </citation>
    <scope>NUCLEOTIDE SEQUENCE [LARGE SCALE GENOMIC DNA]</scope>
    <source>
        <strain evidence="6">DSM 16493 / NCIMB 14021 / DFL 12</strain>
        <plasmid evidence="6">Plasmid pDSHI01</plasmid>
    </source>
</reference>
<feature type="chain" id="PRO_5002725397" evidence="4">
    <location>
        <begin position="27"/>
        <end position="326"/>
    </location>
</feature>
<name>A8LT75_DINSH</name>
<comment type="subcellular location">
    <subcellularLocation>
        <location evidence="1">Periplasm</location>
    </subcellularLocation>
</comment>
<keyword evidence="6" id="KW-1185">Reference proteome</keyword>
<dbReference type="KEGG" id="dsh:Dshi_3711"/>
<keyword evidence="2 4" id="KW-0732">Signal</keyword>
<evidence type="ECO:0000313" key="6">
    <source>
        <dbReference type="Proteomes" id="UP000006833"/>
    </source>
</evidence>
<gene>
    <name evidence="5" type="primary">dctP</name>
    <name evidence="5" type="ordered locus">Dshi_3711</name>
</gene>
<evidence type="ECO:0000313" key="5">
    <source>
        <dbReference type="EMBL" id="ABV95442.1"/>
    </source>
</evidence>
<dbReference type="RefSeq" id="WP_012187096.1">
    <property type="nucleotide sequence ID" value="NC_009955.1"/>
</dbReference>
<protein>
    <submittedName>
        <fullName evidence="5">TRAP transporter-DctP subunit</fullName>
    </submittedName>
</protein>
<evidence type="ECO:0000256" key="2">
    <source>
        <dbReference type="ARBA" id="ARBA00022729"/>
    </source>
</evidence>
<dbReference type="GO" id="GO:0042597">
    <property type="term" value="C:periplasmic space"/>
    <property type="evidence" value="ECO:0007669"/>
    <property type="project" value="UniProtKB-SubCell"/>
</dbReference>
<dbReference type="PANTHER" id="PTHR33376">
    <property type="match status" value="1"/>
</dbReference>
<dbReference type="EMBL" id="CP000831">
    <property type="protein sequence ID" value="ABV95442.1"/>
    <property type="molecule type" value="Genomic_DNA"/>
</dbReference>
<dbReference type="Gene3D" id="3.40.190.170">
    <property type="entry name" value="Bacterial extracellular solute-binding protein, family 7"/>
    <property type="match status" value="1"/>
</dbReference>
<dbReference type="Proteomes" id="UP000006833">
    <property type="component" value="Plasmid pDSHI01"/>
</dbReference>
<dbReference type="HOGENOM" id="CLU_036176_4_0_5"/>
<feature type="signal peptide" evidence="4">
    <location>
        <begin position="1"/>
        <end position="26"/>
    </location>
</feature>
<dbReference type="InterPro" id="IPR018389">
    <property type="entry name" value="DctP_fam"/>
</dbReference>
<dbReference type="GO" id="GO:0030246">
    <property type="term" value="F:carbohydrate binding"/>
    <property type="evidence" value="ECO:0007669"/>
    <property type="project" value="TreeGrafter"/>
</dbReference>
<dbReference type="InterPro" id="IPR038404">
    <property type="entry name" value="TRAP_DctP_sf"/>
</dbReference>
<dbReference type="OrthoDB" id="9803763at2"/>
<keyword evidence="5" id="KW-0614">Plasmid</keyword>
<dbReference type="NCBIfam" id="NF037995">
    <property type="entry name" value="TRAP_S1"/>
    <property type="match status" value="1"/>
</dbReference>
<dbReference type="CDD" id="cd13603">
    <property type="entry name" value="PBP2_TRAP_Siap_TeaA_like"/>
    <property type="match status" value="1"/>
</dbReference>
<dbReference type="AlphaFoldDB" id="A8LT75"/>
<evidence type="ECO:0000256" key="4">
    <source>
        <dbReference type="SAM" id="SignalP"/>
    </source>
</evidence>
<organism evidence="5 6">
    <name type="scientific">Dinoroseobacter shibae (strain DSM 16493 / NCIMB 14021 / DFL 12)</name>
    <dbReference type="NCBI Taxonomy" id="398580"/>
    <lineage>
        <taxon>Bacteria</taxon>
        <taxon>Pseudomonadati</taxon>
        <taxon>Pseudomonadota</taxon>
        <taxon>Alphaproteobacteria</taxon>
        <taxon>Rhodobacterales</taxon>
        <taxon>Roseobacteraceae</taxon>
        <taxon>Dinoroseobacter</taxon>
    </lineage>
</organism>